<evidence type="ECO:0000313" key="4">
    <source>
        <dbReference type="Proteomes" id="UP000751190"/>
    </source>
</evidence>
<evidence type="ECO:0000313" key="3">
    <source>
        <dbReference type="EMBL" id="KAG8465290.1"/>
    </source>
</evidence>
<feature type="region of interest" description="Disordered" evidence="1">
    <location>
        <begin position="107"/>
        <end position="141"/>
    </location>
</feature>
<dbReference type="Proteomes" id="UP000751190">
    <property type="component" value="Unassembled WGS sequence"/>
</dbReference>
<reference evidence="3" key="1">
    <citation type="submission" date="2021-05" db="EMBL/GenBank/DDBJ databases">
        <title>The genome of the haptophyte Pavlova lutheri (Diacronema luteri, Pavlovales) - a model for lipid biosynthesis in eukaryotic algae.</title>
        <authorList>
            <person name="Hulatt C.J."/>
            <person name="Posewitz M.C."/>
        </authorList>
    </citation>
    <scope>NUCLEOTIDE SEQUENCE</scope>
    <source>
        <strain evidence="3">NIVA-4/92</strain>
    </source>
</reference>
<feature type="transmembrane region" description="Helical" evidence="2">
    <location>
        <begin position="157"/>
        <end position="180"/>
    </location>
</feature>
<name>A0A8J6CCZ1_DIALT</name>
<dbReference type="EMBL" id="JAGTXO010000010">
    <property type="protein sequence ID" value="KAG8465290.1"/>
    <property type="molecule type" value="Genomic_DNA"/>
</dbReference>
<evidence type="ECO:0000256" key="2">
    <source>
        <dbReference type="SAM" id="Phobius"/>
    </source>
</evidence>
<accession>A0A8J6CCZ1</accession>
<sequence length="198" mass="20395">MCCECLDYGNAGRAITFQIRIDMPVSEFRRTLRLFWNSNVAAALGVAPGQISIIGITAGSTAVLTEVTVSDNAEESRLTGIIAGATAADIETNWFSSSFTVLSTANILSSPPPPPPSRPPSPSPPPPKKKRDDDDDDKAGGGTVAAEIAAILSRGGVIGVSVGAAVLFLCCVCGGGYYYYGKSRGPQVAPNMAGVNTG</sequence>
<keyword evidence="2" id="KW-1133">Transmembrane helix</keyword>
<keyword evidence="2" id="KW-0472">Membrane</keyword>
<keyword evidence="4" id="KW-1185">Reference proteome</keyword>
<dbReference type="AlphaFoldDB" id="A0A8J6CCZ1"/>
<gene>
    <name evidence="3" type="ORF">KFE25_002597</name>
</gene>
<feature type="compositionally biased region" description="Pro residues" evidence="1">
    <location>
        <begin position="110"/>
        <end position="126"/>
    </location>
</feature>
<evidence type="ECO:0000256" key="1">
    <source>
        <dbReference type="SAM" id="MobiDB-lite"/>
    </source>
</evidence>
<comment type="caution">
    <text evidence="3">The sequence shown here is derived from an EMBL/GenBank/DDBJ whole genome shotgun (WGS) entry which is preliminary data.</text>
</comment>
<organism evidence="3 4">
    <name type="scientific">Diacronema lutheri</name>
    <name type="common">Unicellular marine alga</name>
    <name type="synonym">Monochrysis lutheri</name>
    <dbReference type="NCBI Taxonomy" id="2081491"/>
    <lineage>
        <taxon>Eukaryota</taxon>
        <taxon>Haptista</taxon>
        <taxon>Haptophyta</taxon>
        <taxon>Pavlovophyceae</taxon>
        <taxon>Pavlovales</taxon>
        <taxon>Pavlovaceae</taxon>
        <taxon>Diacronema</taxon>
    </lineage>
</organism>
<keyword evidence="2" id="KW-0812">Transmembrane</keyword>
<protein>
    <submittedName>
        <fullName evidence="3">Uncharacterized protein</fullName>
    </submittedName>
</protein>
<proteinExistence type="predicted"/>